<dbReference type="Pfam" id="PF17853">
    <property type="entry name" value="GGDEF_2"/>
    <property type="match status" value="1"/>
</dbReference>
<keyword evidence="5" id="KW-0238">DNA-binding</keyword>
<protein>
    <submittedName>
        <fullName evidence="5">DNA-binding transcriptional regulator, PucR family</fullName>
    </submittedName>
</protein>
<proteinExistence type="inferred from homology"/>
<dbReference type="Pfam" id="PF13556">
    <property type="entry name" value="HTH_30"/>
    <property type="match status" value="1"/>
</dbReference>
<dbReference type="AlphaFoldDB" id="A0A1H0TZ91"/>
<dbReference type="InterPro" id="IPR042070">
    <property type="entry name" value="PucR_C-HTH_sf"/>
</dbReference>
<gene>
    <name evidence="5" type="ORF">SAMN04489867_3048</name>
</gene>
<feature type="domain" description="RsbT co-antagonist protein RsbRD N-terminal" evidence="3">
    <location>
        <begin position="25"/>
        <end position="163"/>
    </location>
</feature>
<dbReference type="InterPro" id="IPR041522">
    <property type="entry name" value="CdaR_GGDEF"/>
</dbReference>
<evidence type="ECO:0000259" key="2">
    <source>
        <dbReference type="Pfam" id="PF13556"/>
    </source>
</evidence>
<dbReference type="Proteomes" id="UP000199077">
    <property type="component" value="Chromosome I"/>
</dbReference>
<dbReference type="EMBL" id="LT629711">
    <property type="protein sequence ID" value="SDP59224.1"/>
    <property type="molecule type" value="Genomic_DNA"/>
</dbReference>
<feature type="domain" description="PucR C-terminal helix-turn-helix" evidence="2">
    <location>
        <begin position="349"/>
        <end position="402"/>
    </location>
</feature>
<accession>A0A1H0TZ91</accession>
<dbReference type="Gene3D" id="1.10.10.2840">
    <property type="entry name" value="PucR C-terminal helix-turn-helix domain"/>
    <property type="match status" value="1"/>
</dbReference>
<dbReference type="PANTHER" id="PTHR33744:SF1">
    <property type="entry name" value="DNA-BINDING TRANSCRIPTIONAL ACTIVATOR ADER"/>
    <property type="match status" value="1"/>
</dbReference>
<dbReference type="InterPro" id="IPR025751">
    <property type="entry name" value="RsbRD_N_dom"/>
</dbReference>
<reference evidence="6" key="1">
    <citation type="submission" date="2016-10" db="EMBL/GenBank/DDBJ databases">
        <authorList>
            <person name="Varghese N."/>
            <person name="Submissions S."/>
        </authorList>
    </citation>
    <scope>NUCLEOTIDE SEQUENCE [LARGE SCALE GENOMIC DNA]</scope>
    <source>
        <strain evidence="6">DSM 22329</strain>
    </source>
</reference>
<dbReference type="STRING" id="443156.SAMN04489867_3048"/>
<dbReference type="PANTHER" id="PTHR33744">
    <property type="entry name" value="CARBOHYDRATE DIACID REGULATOR"/>
    <property type="match status" value="1"/>
</dbReference>
<comment type="similarity">
    <text evidence="1">Belongs to the CdaR family.</text>
</comment>
<dbReference type="InterPro" id="IPR051448">
    <property type="entry name" value="CdaR-like_regulators"/>
</dbReference>
<evidence type="ECO:0000259" key="4">
    <source>
        <dbReference type="Pfam" id="PF17853"/>
    </source>
</evidence>
<organism evidence="5 6">
    <name type="scientific">Pedococcus dokdonensis</name>
    <dbReference type="NCBI Taxonomy" id="443156"/>
    <lineage>
        <taxon>Bacteria</taxon>
        <taxon>Bacillati</taxon>
        <taxon>Actinomycetota</taxon>
        <taxon>Actinomycetes</taxon>
        <taxon>Micrococcales</taxon>
        <taxon>Intrasporangiaceae</taxon>
        <taxon>Pedococcus</taxon>
    </lineage>
</organism>
<evidence type="ECO:0000313" key="6">
    <source>
        <dbReference type="Proteomes" id="UP000199077"/>
    </source>
</evidence>
<sequence length="414" mass="45956">MTTPATLDQWLHEFSERAVVPPMSDEFVRRVDARIASQVPEVGADHMLMDELHDSTRAQWRSFATSLVGDHTFTLPPAASALARSLARRGMDLSLLLKVYRSAQQSVFQFFTEVTDAFDESAPPRDEVLKFMWSRAEQWLNDSVEALIETFYAERHQLIEGALLRRTQLVDDLLRGSTANLDAASAELSHALTHWQTGLVVWAAGTDLADGADSAERLLDFANLAARALRAPRPLTLMTGSRELWFWVASPSQPELQSLAELVDALGEARLRLAHGVPARGLAGFRSSHVEARAAQRVSIEAVRPPAILDYRDVELVCLAAGSADLVNRMVVRELGALCAADKNLVQVRETLLAHYRGGFNVERTAEQLFVHKNTVRYRLARAEDLLGHPIEVQAAKVELALRHVELFGPPPMH</sequence>
<evidence type="ECO:0000259" key="3">
    <source>
        <dbReference type="Pfam" id="PF14361"/>
    </source>
</evidence>
<name>A0A1H0TZ91_9MICO</name>
<dbReference type="InterPro" id="IPR025736">
    <property type="entry name" value="PucR_C-HTH_dom"/>
</dbReference>
<keyword evidence="6" id="KW-1185">Reference proteome</keyword>
<feature type="domain" description="CdaR GGDEF-like" evidence="4">
    <location>
        <begin position="179"/>
        <end position="298"/>
    </location>
</feature>
<dbReference type="Pfam" id="PF14361">
    <property type="entry name" value="RsbRD_N"/>
    <property type="match status" value="1"/>
</dbReference>
<dbReference type="GO" id="GO:0003677">
    <property type="term" value="F:DNA binding"/>
    <property type="evidence" value="ECO:0007669"/>
    <property type="project" value="UniProtKB-KW"/>
</dbReference>
<evidence type="ECO:0000313" key="5">
    <source>
        <dbReference type="EMBL" id="SDP59224.1"/>
    </source>
</evidence>
<evidence type="ECO:0000256" key="1">
    <source>
        <dbReference type="ARBA" id="ARBA00006754"/>
    </source>
</evidence>